<feature type="domain" description="HTH lysR-type" evidence="5">
    <location>
        <begin position="42"/>
        <end position="87"/>
    </location>
</feature>
<dbReference type="SUPFAM" id="SSF53850">
    <property type="entry name" value="Periplasmic binding protein-like II"/>
    <property type="match status" value="1"/>
</dbReference>
<name>A0ABT5NPX3_9PSED</name>
<dbReference type="InterPro" id="IPR058163">
    <property type="entry name" value="LysR-type_TF_proteobact-type"/>
</dbReference>
<protein>
    <submittedName>
        <fullName evidence="6">LysR family transcriptional regulator</fullName>
    </submittedName>
</protein>
<evidence type="ECO:0000256" key="2">
    <source>
        <dbReference type="ARBA" id="ARBA00023015"/>
    </source>
</evidence>
<keyword evidence="7" id="KW-1185">Reference proteome</keyword>
<gene>
    <name evidence="6" type="ORF">M5G11_06670</name>
</gene>
<dbReference type="Gene3D" id="3.40.190.290">
    <property type="match status" value="1"/>
</dbReference>
<dbReference type="InterPro" id="IPR036388">
    <property type="entry name" value="WH-like_DNA-bd_sf"/>
</dbReference>
<dbReference type="Gene3D" id="1.10.10.10">
    <property type="entry name" value="Winged helix-like DNA-binding domain superfamily/Winged helix DNA-binding domain"/>
    <property type="match status" value="1"/>
</dbReference>
<reference evidence="6 7" key="1">
    <citation type="submission" date="2022-05" db="EMBL/GenBank/DDBJ databases">
        <title>Novel Pseudomonas spp. Isolated from a Rainbow Trout Aquaculture Facility.</title>
        <authorList>
            <person name="Testerman T."/>
            <person name="Graf J."/>
        </authorList>
    </citation>
    <scope>NUCLEOTIDE SEQUENCE [LARGE SCALE GENOMIC DNA]</scope>
    <source>
        <strain evidence="6 7">ID681</strain>
    </source>
</reference>
<dbReference type="PROSITE" id="PS50931">
    <property type="entry name" value="HTH_LYSR"/>
    <property type="match status" value="1"/>
</dbReference>
<dbReference type="EMBL" id="JAMDGY010000017">
    <property type="protein sequence ID" value="MDD0990221.1"/>
    <property type="molecule type" value="Genomic_DNA"/>
</dbReference>
<proteinExistence type="inferred from homology"/>
<dbReference type="Proteomes" id="UP001148203">
    <property type="component" value="Unassembled WGS sequence"/>
</dbReference>
<comment type="similarity">
    <text evidence="1">Belongs to the LysR transcriptional regulatory family.</text>
</comment>
<dbReference type="PANTHER" id="PTHR30537:SF5">
    <property type="entry name" value="HTH-TYPE TRANSCRIPTIONAL ACTIVATOR TTDR-RELATED"/>
    <property type="match status" value="1"/>
</dbReference>
<organism evidence="6 7">
    <name type="scientific">Pseudomonas fontis</name>
    <dbReference type="NCBI Taxonomy" id="2942633"/>
    <lineage>
        <taxon>Bacteria</taxon>
        <taxon>Pseudomonadati</taxon>
        <taxon>Pseudomonadota</taxon>
        <taxon>Gammaproteobacteria</taxon>
        <taxon>Pseudomonadales</taxon>
        <taxon>Pseudomonadaceae</taxon>
        <taxon>Pseudomonas</taxon>
    </lineage>
</organism>
<dbReference type="SUPFAM" id="SSF46785">
    <property type="entry name" value="Winged helix' DNA-binding domain"/>
    <property type="match status" value="1"/>
</dbReference>
<keyword evidence="2" id="KW-0805">Transcription regulation</keyword>
<evidence type="ECO:0000256" key="1">
    <source>
        <dbReference type="ARBA" id="ARBA00009437"/>
    </source>
</evidence>
<keyword evidence="4" id="KW-0804">Transcription</keyword>
<evidence type="ECO:0000256" key="3">
    <source>
        <dbReference type="ARBA" id="ARBA00023125"/>
    </source>
</evidence>
<dbReference type="RefSeq" id="WP_273911195.1">
    <property type="nucleotide sequence ID" value="NZ_JAMDGX010000038.1"/>
</dbReference>
<keyword evidence="3" id="KW-0238">DNA-binding</keyword>
<dbReference type="InterPro" id="IPR005119">
    <property type="entry name" value="LysR_subst-bd"/>
</dbReference>
<evidence type="ECO:0000256" key="4">
    <source>
        <dbReference type="ARBA" id="ARBA00023163"/>
    </source>
</evidence>
<evidence type="ECO:0000259" key="5">
    <source>
        <dbReference type="PROSITE" id="PS50931"/>
    </source>
</evidence>
<dbReference type="InterPro" id="IPR000847">
    <property type="entry name" value="LysR_HTH_N"/>
</dbReference>
<dbReference type="Pfam" id="PF00126">
    <property type="entry name" value="HTH_1"/>
    <property type="match status" value="1"/>
</dbReference>
<sequence>MPMFEMAGHEPERAGDAERMLGNTALAWGQDEQTLSCFLVSARCGCFMQAARSLNLKATVLRKKLARLEARLGYPLFVHRGNALVLSRQGRQLQALLQSGLANHTEQTHAADAPARVRLAVPEPIVQDILGRNLVAFVRQNAGIRLEICAPTDDEVDVRVWLTDDPLQPAQSSAYTPSERLAVLEYRPHIAKRYCREVNRPVNLDDLQDYMLVQWQGDQDIKALAPWQQLLDEREAGVTTVPGYELYGQLIRCSACIGLLAHYSAQLDRGLLALPGLFAAPMQRGLWLAVNERTAQAPLVQVLVAMIRASFSERDEWFCLL</sequence>
<dbReference type="PANTHER" id="PTHR30537">
    <property type="entry name" value="HTH-TYPE TRANSCRIPTIONAL REGULATOR"/>
    <property type="match status" value="1"/>
</dbReference>
<dbReference type="Pfam" id="PF03466">
    <property type="entry name" value="LysR_substrate"/>
    <property type="match status" value="1"/>
</dbReference>
<evidence type="ECO:0000313" key="6">
    <source>
        <dbReference type="EMBL" id="MDD0990221.1"/>
    </source>
</evidence>
<accession>A0ABT5NPX3</accession>
<evidence type="ECO:0000313" key="7">
    <source>
        <dbReference type="Proteomes" id="UP001148203"/>
    </source>
</evidence>
<comment type="caution">
    <text evidence="6">The sequence shown here is derived from an EMBL/GenBank/DDBJ whole genome shotgun (WGS) entry which is preliminary data.</text>
</comment>
<dbReference type="InterPro" id="IPR036390">
    <property type="entry name" value="WH_DNA-bd_sf"/>
</dbReference>